<keyword evidence="1" id="KW-0812">Transmembrane</keyword>
<organism evidence="2 3">
    <name type="scientific">Stylosanthes scabra</name>
    <dbReference type="NCBI Taxonomy" id="79078"/>
    <lineage>
        <taxon>Eukaryota</taxon>
        <taxon>Viridiplantae</taxon>
        <taxon>Streptophyta</taxon>
        <taxon>Embryophyta</taxon>
        <taxon>Tracheophyta</taxon>
        <taxon>Spermatophyta</taxon>
        <taxon>Magnoliopsida</taxon>
        <taxon>eudicotyledons</taxon>
        <taxon>Gunneridae</taxon>
        <taxon>Pentapetalae</taxon>
        <taxon>rosids</taxon>
        <taxon>fabids</taxon>
        <taxon>Fabales</taxon>
        <taxon>Fabaceae</taxon>
        <taxon>Papilionoideae</taxon>
        <taxon>50 kb inversion clade</taxon>
        <taxon>dalbergioids sensu lato</taxon>
        <taxon>Dalbergieae</taxon>
        <taxon>Pterocarpus clade</taxon>
        <taxon>Stylosanthes</taxon>
    </lineage>
</organism>
<dbReference type="EMBL" id="JASCZI010273455">
    <property type="protein sequence ID" value="MED6224867.1"/>
    <property type="molecule type" value="Genomic_DNA"/>
</dbReference>
<keyword evidence="1" id="KW-0472">Membrane</keyword>
<reference evidence="2 3" key="1">
    <citation type="journal article" date="2023" name="Plants (Basel)">
        <title>Bridging the Gap: Combining Genomics and Transcriptomics Approaches to Understand Stylosanthes scabra, an Orphan Legume from the Brazilian Caatinga.</title>
        <authorList>
            <person name="Ferreira-Neto J.R.C."/>
            <person name="da Silva M.D."/>
            <person name="Binneck E."/>
            <person name="de Melo N.F."/>
            <person name="da Silva R.H."/>
            <person name="de Melo A.L.T.M."/>
            <person name="Pandolfi V."/>
            <person name="Bustamante F.O."/>
            <person name="Brasileiro-Vidal A.C."/>
            <person name="Benko-Iseppon A.M."/>
        </authorList>
    </citation>
    <scope>NUCLEOTIDE SEQUENCE [LARGE SCALE GENOMIC DNA]</scope>
    <source>
        <tissue evidence="2">Leaves</tissue>
    </source>
</reference>
<gene>
    <name evidence="2" type="ORF">PIB30_088298</name>
</gene>
<evidence type="ECO:0000256" key="1">
    <source>
        <dbReference type="SAM" id="Phobius"/>
    </source>
</evidence>
<sequence length="129" mass="14671">IVAISLFERIRRITEKLADGVSPSSSWHYHPVHTHVVITFGAGTMAIPWKRSCQEFSWSTHEWANTTVIARFVSLRCEDTNHGETSDCWRHRQDQTRIRAIVVVILAATLAPTVVFIHGNVAFFPSQCR</sequence>
<protein>
    <submittedName>
        <fullName evidence="2">Uncharacterized protein</fullName>
    </submittedName>
</protein>
<accession>A0ABU6ZSG1</accession>
<dbReference type="Proteomes" id="UP001341840">
    <property type="component" value="Unassembled WGS sequence"/>
</dbReference>
<proteinExistence type="predicted"/>
<keyword evidence="3" id="KW-1185">Reference proteome</keyword>
<comment type="caution">
    <text evidence="2">The sequence shown here is derived from an EMBL/GenBank/DDBJ whole genome shotgun (WGS) entry which is preliminary data.</text>
</comment>
<evidence type="ECO:0000313" key="3">
    <source>
        <dbReference type="Proteomes" id="UP001341840"/>
    </source>
</evidence>
<name>A0ABU6ZSG1_9FABA</name>
<evidence type="ECO:0000313" key="2">
    <source>
        <dbReference type="EMBL" id="MED6224867.1"/>
    </source>
</evidence>
<feature type="transmembrane region" description="Helical" evidence="1">
    <location>
        <begin position="100"/>
        <end position="124"/>
    </location>
</feature>
<keyword evidence="1" id="KW-1133">Transmembrane helix</keyword>
<feature type="non-terminal residue" evidence="2">
    <location>
        <position position="1"/>
    </location>
</feature>